<evidence type="ECO:0000256" key="3">
    <source>
        <dbReference type="ARBA" id="ARBA00023002"/>
    </source>
</evidence>
<dbReference type="EMBL" id="GG697367">
    <property type="protein sequence ID" value="EFQ33044.1"/>
    <property type="molecule type" value="Genomic_DNA"/>
</dbReference>
<feature type="binding site" evidence="5">
    <location>
        <position position="12"/>
    </location>
    <ligand>
        <name>FAD</name>
        <dbReference type="ChEBI" id="CHEBI:57692"/>
    </ligand>
</feature>
<evidence type="ECO:0000256" key="4">
    <source>
        <dbReference type="ARBA" id="ARBA00048448"/>
    </source>
</evidence>
<organism evidence="9">
    <name type="scientific">Colletotrichum graminicola (strain M1.001 / M2 / FGSC 10212)</name>
    <name type="common">Maize anthracnose fungus</name>
    <name type="synonym">Glomerella graminicola</name>
    <dbReference type="NCBI Taxonomy" id="645133"/>
    <lineage>
        <taxon>Eukaryota</taxon>
        <taxon>Fungi</taxon>
        <taxon>Dikarya</taxon>
        <taxon>Ascomycota</taxon>
        <taxon>Pezizomycotina</taxon>
        <taxon>Sordariomycetes</taxon>
        <taxon>Hypocreomycetidae</taxon>
        <taxon>Glomerellales</taxon>
        <taxon>Glomerellaceae</taxon>
        <taxon>Colletotrichum</taxon>
        <taxon>Colletotrichum graminicola species complex</taxon>
    </lineage>
</organism>
<feature type="binding site" evidence="5">
    <location>
        <position position="224"/>
    </location>
    <ligand>
        <name>FAD</name>
        <dbReference type="ChEBI" id="CHEBI:57692"/>
    </ligand>
</feature>
<dbReference type="STRING" id="645133.E3QQA6"/>
<dbReference type="VEuPathDB" id="FungiDB:GLRG_08188"/>
<evidence type="ECO:0000256" key="5">
    <source>
        <dbReference type="PIRSR" id="PIRSR601613-1"/>
    </source>
</evidence>
<dbReference type="HOGENOM" id="CLU_004498_0_4_1"/>
<dbReference type="SUPFAM" id="SSF54373">
    <property type="entry name" value="FAD-linked reductases, C-terminal domain"/>
    <property type="match status" value="1"/>
</dbReference>
<evidence type="ECO:0000256" key="2">
    <source>
        <dbReference type="ARBA" id="ARBA00005995"/>
    </source>
</evidence>
<evidence type="ECO:0000313" key="8">
    <source>
        <dbReference type="EMBL" id="EFQ33044.1"/>
    </source>
</evidence>
<dbReference type="InterPro" id="IPR036188">
    <property type="entry name" value="FAD/NAD-bd_sf"/>
</dbReference>
<dbReference type="Pfam" id="PF01593">
    <property type="entry name" value="Amino_oxidase"/>
    <property type="match status" value="1"/>
</dbReference>
<comment type="cofactor">
    <cofactor evidence="1 6">
        <name>FAD</name>
        <dbReference type="ChEBI" id="CHEBI:57692"/>
    </cofactor>
</comment>
<dbReference type="AlphaFoldDB" id="E3QQA6"/>
<feature type="domain" description="Amine oxidase" evidence="7">
    <location>
        <begin position="12"/>
        <end position="436"/>
    </location>
</feature>
<proteinExistence type="inferred from homology"/>
<dbReference type="EC" id="1.4.3.-" evidence="6"/>
<dbReference type="InterPro" id="IPR002937">
    <property type="entry name" value="Amino_oxidase"/>
</dbReference>
<dbReference type="GO" id="GO:0097621">
    <property type="term" value="F:monoamine oxidase activity"/>
    <property type="evidence" value="ECO:0007669"/>
    <property type="project" value="UniProtKB-EC"/>
</dbReference>
<protein>
    <recommendedName>
        <fullName evidence="6">Amine oxidase</fullName>
        <ecNumber evidence="6">1.4.3.-</ecNumber>
    </recommendedName>
</protein>
<dbReference type="GeneID" id="24413553"/>
<dbReference type="Proteomes" id="UP000008782">
    <property type="component" value="Unassembled WGS sequence"/>
</dbReference>
<reference evidence="9" key="1">
    <citation type="journal article" date="2012" name="Nat. Genet.">
        <title>Lifestyle transitions in plant pathogenic Colletotrichum fungi deciphered by genome and transcriptome analyses.</title>
        <authorList>
            <person name="O'Connell R.J."/>
            <person name="Thon M.R."/>
            <person name="Hacquard S."/>
            <person name="Amyotte S.G."/>
            <person name="Kleemann J."/>
            <person name="Torres M.F."/>
            <person name="Damm U."/>
            <person name="Buiate E.A."/>
            <person name="Epstein L."/>
            <person name="Alkan N."/>
            <person name="Altmueller J."/>
            <person name="Alvarado-Balderrama L."/>
            <person name="Bauser C.A."/>
            <person name="Becker C."/>
            <person name="Birren B.W."/>
            <person name="Chen Z."/>
            <person name="Choi J."/>
            <person name="Crouch J.A."/>
            <person name="Duvick J.P."/>
            <person name="Farman M.A."/>
            <person name="Gan P."/>
            <person name="Heiman D."/>
            <person name="Henrissat B."/>
            <person name="Howard R.J."/>
            <person name="Kabbage M."/>
            <person name="Koch C."/>
            <person name="Kracher B."/>
            <person name="Kubo Y."/>
            <person name="Law A.D."/>
            <person name="Lebrun M.-H."/>
            <person name="Lee Y.-H."/>
            <person name="Miyara I."/>
            <person name="Moore N."/>
            <person name="Neumann U."/>
            <person name="Nordstroem K."/>
            <person name="Panaccione D.G."/>
            <person name="Panstruga R."/>
            <person name="Place M."/>
            <person name="Proctor R.H."/>
            <person name="Prusky D."/>
            <person name="Rech G."/>
            <person name="Reinhardt R."/>
            <person name="Rollins J.A."/>
            <person name="Rounsley S."/>
            <person name="Schardl C.L."/>
            <person name="Schwartz D.C."/>
            <person name="Shenoy N."/>
            <person name="Shirasu K."/>
            <person name="Sikhakolli U.R."/>
            <person name="Stueber K."/>
            <person name="Sukno S.A."/>
            <person name="Sweigard J.A."/>
            <person name="Takano Y."/>
            <person name="Takahara H."/>
            <person name="Trail F."/>
            <person name="van der Does H.C."/>
            <person name="Voll L.M."/>
            <person name="Will I."/>
            <person name="Young S."/>
            <person name="Zeng Q."/>
            <person name="Zhang J."/>
            <person name="Zhou S."/>
            <person name="Dickman M.B."/>
            <person name="Schulze-Lefert P."/>
            <person name="Ver Loren van Themaat E."/>
            <person name="Ma L.-J."/>
            <person name="Vaillancourt L.J."/>
        </authorList>
    </citation>
    <scope>NUCLEOTIDE SEQUENCE [LARGE SCALE GENOMIC DNA]</scope>
    <source>
        <strain evidence="9">M1.001 / M2 / FGSC 10212</strain>
    </source>
</reference>
<evidence type="ECO:0000313" key="9">
    <source>
        <dbReference type="Proteomes" id="UP000008782"/>
    </source>
</evidence>
<comment type="similarity">
    <text evidence="2 6">Belongs to the flavin monoamine oxidase family.</text>
</comment>
<dbReference type="OrthoDB" id="5046242at2759"/>
<dbReference type="InterPro" id="IPR050703">
    <property type="entry name" value="Flavin_MAO"/>
</dbReference>
<evidence type="ECO:0000256" key="6">
    <source>
        <dbReference type="RuleBase" id="RU362067"/>
    </source>
</evidence>
<feature type="binding site" evidence="5">
    <location>
        <position position="329"/>
    </location>
    <ligand>
        <name>substrate</name>
    </ligand>
</feature>
<dbReference type="InterPro" id="IPR001613">
    <property type="entry name" value="Flavin_amine_oxidase"/>
</dbReference>
<name>E3QQA6_COLGM</name>
<evidence type="ECO:0000256" key="1">
    <source>
        <dbReference type="ARBA" id="ARBA00001974"/>
    </source>
</evidence>
<dbReference type="PANTHER" id="PTHR43563">
    <property type="entry name" value="AMINE OXIDASE"/>
    <property type="match status" value="1"/>
</dbReference>
<accession>E3QQA6</accession>
<sequence>MYDCVVIGAGYSGLAAARLLKDSGKHILVLEALDRVGGRAKTIPHVDGEYWDVGASFLGDQQDLMYGLATEFNVPLHTAATNGKIVLTYRGKARGYSGLLPPMQPWEVLDMKLCESVNLEKPWLTPDAEKLDRITVHGWLKKGAWTQATIDMGNLAFETTIGQNTSCISMLHAMFFFKGVVNFTSALSSENGAQKHFILGGGQAIASKPMDYLGDEIVHLEEPVRKISYSESVASIRTDKTTYRTRRIISAIPPGNILKIEFEPRLPIEKESLLQNMPMGSLTKFYATYKKPFWRERDLTGESTNPDGFIGVTFDASQPSGFPAKLMGFVGSTKSREFMSFSKDKRRHVALGGFAAAFGQEALDPEDFFCHNMMEENWSSGCPTATPSPGMWSLFGQWMRKPVEVIHWAGTETSTKHYGYMEGAVFAGQRSAREILEELKWKI</sequence>
<dbReference type="PANTHER" id="PTHR43563:SF1">
    <property type="entry name" value="AMINE OXIDASE [FLAVIN-CONTAINING] B"/>
    <property type="match status" value="1"/>
</dbReference>
<feature type="binding site" evidence="5">
    <location>
        <begin position="31"/>
        <end position="32"/>
    </location>
    <ligand>
        <name>FAD</name>
        <dbReference type="ChEBI" id="CHEBI:57692"/>
    </ligand>
</feature>
<gene>
    <name evidence="8" type="ORF">GLRG_08188</name>
</gene>
<keyword evidence="9" id="KW-1185">Reference proteome</keyword>
<comment type="catalytic activity">
    <reaction evidence="4">
        <text>a secondary aliphatic amine + O2 + H2O = a primary amine + an aldehyde + H2O2</text>
        <dbReference type="Rhea" id="RHEA:26414"/>
        <dbReference type="ChEBI" id="CHEBI:15377"/>
        <dbReference type="ChEBI" id="CHEBI:15379"/>
        <dbReference type="ChEBI" id="CHEBI:16240"/>
        <dbReference type="ChEBI" id="CHEBI:17478"/>
        <dbReference type="ChEBI" id="CHEBI:58855"/>
        <dbReference type="ChEBI" id="CHEBI:65296"/>
        <dbReference type="EC" id="1.4.3.4"/>
    </reaction>
</comment>
<dbReference type="RefSeq" id="XP_008097064.1">
    <property type="nucleotide sequence ID" value="XM_008098873.1"/>
</dbReference>
<keyword evidence="6" id="KW-0274">FAD</keyword>
<feature type="binding site" evidence="5">
    <location>
        <position position="412"/>
    </location>
    <ligand>
        <name>FAD</name>
        <dbReference type="ChEBI" id="CHEBI:57692"/>
    </ligand>
</feature>
<dbReference type="eggNOG" id="KOG0029">
    <property type="taxonomic scope" value="Eukaryota"/>
</dbReference>
<dbReference type="Gene3D" id="3.50.50.60">
    <property type="entry name" value="FAD/NAD(P)-binding domain"/>
    <property type="match status" value="1"/>
</dbReference>
<evidence type="ECO:0000259" key="7">
    <source>
        <dbReference type="Pfam" id="PF01593"/>
    </source>
</evidence>
<keyword evidence="3 6" id="KW-0560">Oxidoreductase</keyword>
<keyword evidence="6" id="KW-0285">Flavoprotein</keyword>
<dbReference type="SUPFAM" id="SSF51905">
    <property type="entry name" value="FAD/NAD(P)-binding domain"/>
    <property type="match status" value="1"/>
</dbReference>
<dbReference type="PRINTS" id="PR00757">
    <property type="entry name" value="AMINEOXDASEF"/>
</dbReference>